<dbReference type="EC" id="2.1.1.166" evidence="6 11"/>
<evidence type="ECO:0000313" key="15">
    <source>
        <dbReference type="EMBL" id="MZR30988.1"/>
    </source>
</evidence>
<reference evidence="15 16" key="1">
    <citation type="submission" date="2019-12" db="EMBL/GenBank/DDBJ databases">
        <title>Snethiella sp. nov. sp. isolated from sea sand.</title>
        <authorList>
            <person name="Kim J."/>
            <person name="Jeong S.E."/>
            <person name="Jung H.S."/>
            <person name="Jeon C.O."/>
        </authorList>
    </citation>
    <scope>NUCLEOTIDE SEQUENCE [LARGE SCALE GENOMIC DNA]</scope>
    <source>
        <strain evidence="15 16">DP05</strain>
    </source>
</reference>
<feature type="binding site" evidence="11">
    <location>
        <position position="153"/>
    </location>
    <ligand>
        <name>S-adenosyl-L-methionine</name>
        <dbReference type="ChEBI" id="CHEBI:59789"/>
    </ligand>
</feature>
<evidence type="ECO:0000256" key="1">
    <source>
        <dbReference type="ARBA" id="ARBA00022552"/>
    </source>
</evidence>
<accession>A0A6L8W7F1</accession>
<dbReference type="InterPro" id="IPR029063">
    <property type="entry name" value="SAM-dependent_MTases_sf"/>
</dbReference>
<dbReference type="PANTHER" id="PTHR10920:SF18">
    <property type="entry name" value="RRNA METHYLTRANSFERASE 2, MITOCHONDRIAL"/>
    <property type="match status" value="1"/>
</dbReference>
<evidence type="ECO:0000313" key="16">
    <source>
        <dbReference type="Proteomes" id="UP000476030"/>
    </source>
</evidence>
<evidence type="ECO:0000256" key="5">
    <source>
        <dbReference type="ARBA" id="ARBA00037569"/>
    </source>
</evidence>
<name>A0A6L8W7F1_9PROT</name>
<evidence type="ECO:0000256" key="13">
    <source>
        <dbReference type="SAM" id="MobiDB-lite"/>
    </source>
</evidence>
<protein>
    <recommendedName>
        <fullName evidence="7 11">Ribosomal RNA large subunit methyltransferase E</fullName>
        <ecNumber evidence="6 11">2.1.1.166</ecNumber>
    </recommendedName>
    <alternativeName>
        <fullName evidence="9 11">23S rRNA Um2552 methyltransferase</fullName>
    </alternativeName>
    <alternativeName>
        <fullName evidence="8 11">rRNA (uridine-2'-O-)-methyltransferase</fullName>
    </alternativeName>
</protein>
<feature type="binding site" evidence="11">
    <location>
        <position position="92"/>
    </location>
    <ligand>
        <name>S-adenosyl-L-methionine</name>
        <dbReference type="ChEBI" id="CHEBI:59789"/>
    </ligand>
</feature>
<feature type="binding site" evidence="11">
    <location>
        <position position="90"/>
    </location>
    <ligand>
        <name>S-adenosyl-L-methionine</name>
        <dbReference type="ChEBI" id="CHEBI:59789"/>
    </ligand>
</feature>
<dbReference type="Gene3D" id="3.40.50.150">
    <property type="entry name" value="Vaccinia Virus protein VP39"/>
    <property type="match status" value="1"/>
</dbReference>
<evidence type="ECO:0000256" key="10">
    <source>
        <dbReference type="ARBA" id="ARBA00048970"/>
    </source>
</evidence>
<dbReference type="PANTHER" id="PTHR10920">
    <property type="entry name" value="RIBOSOMAL RNA METHYLTRANSFERASE"/>
    <property type="match status" value="1"/>
</dbReference>
<dbReference type="RefSeq" id="WP_161315526.1">
    <property type="nucleotide sequence ID" value="NZ_WTUW01000002.1"/>
</dbReference>
<feature type="region of interest" description="Disordered" evidence="13">
    <location>
        <begin position="1"/>
        <end position="21"/>
    </location>
</feature>
<dbReference type="InterPro" id="IPR002877">
    <property type="entry name" value="RNA_MeTrfase_FtsJ_dom"/>
</dbReference>
<feature type="domain" description="Ribosomal RNA methyltransferase FtsJ" evidence="14">
    <location>
        <begin position="59"/>
        <end position="236"/>
    </location>
</feature>
<comment type="subcellular location">
    <subcellularLocation>
        <location evidence="11">Cytoplasm</location>
    </subcellularLocation>
</comment>
<gene>
    <name evidence="11" type="primary">rlmE</name>
    <name evidence="11" type="synonym">ftsJ</name>
    <name evidence="11" type="synonym">rrmJ</name>
    <name evidence="15" type="ORF">GQE98_10115</name>
</gene>
<keyword evidence="11" id="KW-0963">Cytoplasm</keyword>
<comment type="caution">
    <text evidence="15">The sequence shown here is derived from an EMBL/GenBank/DDBJ whole genome shotgun (WGS) entry which is preliminary data.</text>
</comment>
<sequence length="248" mass="26776">MSRGIKRPGGKSGTGTGMTGRLLHTKVKTARGRKNSSTHWLQRQLNDPYVAEARTRGLRSRAAFKLLQLDERYNLLKSGDSVVDLGAAPGGWTQVAVDRVGAEKGKGKVLAVDILEMEPIPGAEVMQLDFTEEDADNKVKAALGGPANAVISDMAAPTTGHKQTDHLRIVFMCELALAFAIDVLAPDGVFIAKVLKGGTENELLEQMKKNFTHVRHAKPEASRADSREAYVIATGFRGKGDVEDDEQA</sequence>
<feature type="active site" description="Proton acceptor" evidence="11 12">
    <location>
        <position position="193"/>
    </location>
</feature>
<comment type="function">
    <text evidence="5 11">Specifically methylates the uridine in position 2552 of 23S rRNA at the 2'-O position of the ribose in the fully assembled 50S ribosomal subunit.</text>
</comment>
<evidence type="ECO:0000256" key="11">
    <source>
        <dbReference type="HAMAP-Rule" id="MF_01547"/>
    </source>
</evidence>
<feature type="binding site" evidence="11">
    <location>
        <position position="129"/>
    </location>
    <ligand>
        <name>S-adenosyl-L-methionine</name>
        <dbReference type="ChEBI" id="CHEBI:59789"/>
    </ligand>
</feature>
<evidence type="ECO:0000256" key="4">
    <source>
        <dbReference type="ARBA" id="ARBA00022691"/>
    </source>
</evidence>
<evidence type="ECO:0000256" key="7">
    <source>
        <dbReference type="ARBA" id="ARBA00041129"/>
    </source>
</evidence>
<dbReference type="HAMAP" id="MF_01547">
    <property type="entry name" value="RNA_methyltr_E"/>
    <property type="match status" value="1"/>
</dbReference>
<comment type="similarity">
    <text evidence="11">Belongs to the class I-like SAM-binding methyltransferase superfamily. RNA methyltransferase RlmE family.</text>
</comment>
<keyword evidence="3 11" id="KW-0808">Transferase</keyword>
<evidence type="ECO:0000256" key="8">
    <source>
        <dbReference type="ARBA" id="ARBA00041995"/>
    </source>
</evidence>
<dbReference type="SUPFAM" id="SSF53335">
    <property type="entry name" value="S-adenosyl-L-methionine-dependent methyltransferases"/>
    <property type="match status" value="1"/>
</dbReference>
<evidence type="ECO:0000256" key="12">
    <source>
        <dbReference type="PIRSR" id="PIRSR005461-1"/>
    </source>
</evidence>
<evidence type="ECO:0000256" key="6">
    <source>
        <dbReference type="ARBA" id="ARBA00038861"/>
    </source>
</evidence>
<feature type="binding site" evidence="11">
    <location>
        <position position="113"/>
    </location>
    <ligand>
        <name>S-adenosyl-L-methionine</name>
        <dbReference type="ChEBI" id="CHEBI:59789"/>
    </ligand>
</feature>
<evidence type="ECO:0000259" key="14">
    <source>
        <dbReference type="Pfam" id="PF01728"/>
    </source>
</evidence>
<comment type="catalytic activity">
    <reaction evidence="10 11">
        <text>uridine(2552) in 23S rRNA + S-adenosyl-L-methionine = 2'-O-methyluridine(2552) in 23S rRNA + S-adenosyl-L-homocysteine + H(+)</text>
        <dbReference type="Rhea" id="RHEA:42720"/>
        <dbReference type="Rhea" id="RHEA-COMP:10202"/>
        <dbReference type="Rhea" id="RHEA-COMP:10203"/>
        <dbReference type="ChEBI" id="CHEBI:15378"/>
        <dbReference type="ChEBI" id="CHEBI:57856"/>
        <dbReference type="ChEBI" id="CHEBI:59789"/>
        <dbReference type="ChEBI" id="CHEBI:65315"/>
        <dbReference type="ChEBI" id="CHEBI:74478"/>
        <dbReference type="EC" id="2.1.1.166"/>
    </reaction>
</comment>
<dbReference type="InterPro" id="IPR050082">
    <property type="entry name" value="RNA_methyltr_RlmE"/>
</dbReference>
<dbReference type="GO" id="GO:0005737">
    <property type="term" value="C:cytoplasm"/>
    <property type="evidence" value="ECO:0007669"/>
    <property type="project" value="UniProtKB-SubCell"/>
</dbReference>
<evidence type="ECO:0000256" key="3">
    <source>
        <dbReference type="ARBA" id="ARBA00022679"/>
    </source>
</evidence>
<dbReference type="InterPro" id="IPR015507">
    <property type="entry name" value="rRNA-MeTfrase_E"/>
</dbReference>
<keyword evidence="2 11" id="KW-0489">Methyltransferase</keyword>
<dbReference type="EMBL" id="WTUW01000002">
    <property type="protein sequence ID" value="MZR30988.1"/>
    <property type="molecule type" value="Genomic_DNA"/>
</dbReference>
<evidence type="ECO:0000256" key="9">
    <source>
        <dbReference type="ARBA" id="ARBA00042745"/>
    </source>
</evidence>
<dbReference type="GO" id="GO:0008650">
    <property type="term" value="F:rRNA (uridine-2'-O-)-methyltransferase activity"/>
    <property type="evidence" value="ECO:0007669"/>
    <property type="project" value="UniProtKB-UniRule"/>
</dbReference>
<dbReference type="PIRSF" id="PIRSF005461">
    <property type="entry name" value="23S_rRNA_mtase"/>
    <property type="match status" value="1"/>
</dbReference>
<dbReference type="Proteomes" id="UP000476030">
    <property type="component" value="Unassembled WGS sequence"/>
</dbReference>
<evidence type="ECO:0000256" key="2">
    <source>
        <dbReference type="ARBA" id="ARBA00022603"/>
    </source>
</evidence>
<keyword evidence="1 11" id="KW-0698">rRNA processing</keyword>
<keyword evidence="4 11" id="KW-0949">S-adenosyl-L-methionine</keyword>
<dbReference type="Pfam" id="PF01728">
    <property type="entry name" value="FtsJ"/>
    <property type="match status" value="1"/>
</dbReference>
<proteinExistence type="inferred from homology"/>
<organism evidence="15 16">
    <name type="scientific">Sneathiella litorea</name>
    <dbReference type="NCBI Taxonomy" id="2606216"/>
    <lineage>
        <taxon>Bacteria</taxon>
        <taxon>Pseudomonadati</taxon>
        <taxon>Pseudomonadota</taxon>
        <taxon>Alphaproteobacteria</taxon>
        <taxon>Sneathiellales</taxon>
        <taxon>Sneathiellaceae</taxon>
        <taxon>Sneathiella</taxon>
    </lineage>
</organism>
<dbReference type="AlphaFoldDB" id="A0A6L8W7F1"/>
<keyword evidence="16" id="KW-1185">Reference proteome</keyword>